<proteinExistence type="predicted"/>
<keyword evidence="2" id="KW-1185">Reference proteome</keyword>
<dbReference type="Proteomes" id="UP001240984">
    <property type="component" value="Unassembled WGS sequence"/>
</dbReference>
<accession>A0ABT9MM16</accession>
<dbReference type="EMBL" id="JAUSRA010000001">
    <property type="protein sequence ID" value="MDP9792458.1"/>
    <property type="molecule type" value="Genomic_DNA"/>
</dbReference>
<name>A0ABT9MM16_9ACTN</name>
<evidence type="ECO:0000313" key="2">
    <source>
        <dbReference type="Proteomes" id="UP001240984"/>
    </source>
</evidence>
<sequence length="391" mass="40447">MAWLEGDPELDLLRLRSARVVTSVADVSRTVAAVRGIGAGWLDRGGYGWDPGRLDGEELLAGARLLAGALTPDAQRAQVQALLDPDTIADRALIEDLSVMAPLVGLSREGRPQGPASRWEQALAGADAADALLAAAALVAWVITQPDIVPHRVDALASLYEIAGRRAAAADTVVAPARLSTLRARAAATTTPPPVAARLTDIVVEYGGGPAAAIPDAVGWEMLLAAYASTGVADLPARPSRWTARQRAAADAAKDWAVAATGGHPVGALREHLAAEDHFFPVQIRPAGAGDDVPAGEPPVTPAVDARLQVQVLDVLAAFSRADRAGAWRGMRQILRTGVGGSAPPTSTCWTRSRCALSPGCRRGGTRSPGTFARSSAPAVGACPGIWSGMR</sequence>
<dbReference type="RefSeq" id="WP_306827342.1">
    <property type="nucleotide sequence ID" value="NZ_JAUSRA010000001.1"/>
</dbReference>
<reference evidence="1 2" key="1">
    <citation type="submission" date="2023-07" db="EMBL/GenBank/DDBJ databases">
        <title>Sequencing the genomes of 1000 actinobacteria strains.</title>
        <authorList>
            <person name="Klenk H.-P."/>
        </authorList>
    </citation>
    <scope>NUCLEOTIDE SEQUENCE [LARGE SCALE GENOMIC DNA]</scope>
    <source>
        <strain evidence="1 2">DSM 44710</strain>
    </source>
</reference>
<protein>
    <submittedName>
        <fullName evidence="1">Uncharacterized protein</fullName>
    </submittedName>
</protein>
<organism evidence="1 2">
    <name type="scientific">Catenuloplanes nepalensis</name>
    <dbReference type="NCBI Taxonomy" id="587533"/>
    <lineage>
        <taxon>Bacteria</taxon>
        <taxon>Bacillati</taxon>
        <taxon>Actinomycetota</taxon>
        <taxon>Actinomycetes</taxon>
        <taxon>Micromonosporales</taxon>
        <taxon>Micromonosporaceae</taxon>
        <taxon>Catenuloplanes</taxon>
    </lineage>
</organism>
<gene>
    <name evidence="1" type="ORF">J2S43_000970</name>
</gene>
<evidence type="ECO:0000313" key="1">
    <source>
        <dbReference type="EMBL" id="MDP9792458.1"/>
    </source>
</evidence>
<comment type="caution">
    <text evidence="1">The sequence shown here is derived from an EMBL/GenBank/DDBJ whole genome shotgun (WGS) entry which is preliminary data.</text>
</comment>